<dbReference type="InterPro" id="IPR003439">
    <property type="entry name" value="ABC_transporter-like_ATP-bd"/>
</dbReference>
<keyword evidence="6" id="KW-1185">Reference proteome</keyword>
<protein>
    <recommendedName>
        <fullName evidence="4">ABC transporter domain-containing protein</fullName>
    </recommendedName>
</protein>
<dbReference type="InterPro" id="IPR015854">
    <property type="entry name" value="ABC_transpr_LolD-like"/>
</dbReference>
<comment type="caution">
    <text evidence="5">The sequence shown here is derived from an EMBL/GenBank/DDBJ whole genome shotgun (WGS) entry which is preliminary data.</text>
</comment>
<dbReference type="SUPFAM" id="SSF52540">
    <property type="entry name" value="P-loop containing nucleoside triphosphate hydrolases"/>
    <property type="match status" value="1"/>
</dbReference>
<dbReference type="Gene3D" id="3.40.50.300">
    <property type="entry name" value="P-loop containing nucleotide triphosphate hydrolases"/>
    <property type="match status" value="1"/>
</dbReference>
<dbReference type="PROSITE" id="PS50893">
    <property type="entry name" value="ABC_TRANSPORTER_2"/>
    <property type="match status" value="1"/>
</dbReference>
<keyword evidence="1" id="KW-0813">Transport</keyword>
<dbReference type="InterPro" id="IPR017911">
    <property type="entry name" value="MacB-like_ATP-bd"/>
</dbReference>
<dbReference type="CDD" id="cd03255">
    <property type="entry name" value="ABC_MJ0796_LolCDE_FtsE"/>
    <property type="match status" value="1"/>
</dbReference>
<evidence type="ECO:0000259" key="4">
    <source>
        <dbReference type="PROSITE" id="PS50893"/>
    </source>
</evidence>
<sequence length="244" mass="26054">MTLPAADASAPQHAAEPAVQVTGVTKRFKLRGRRDPLVVLDDIHLTVPSGGSVAIVGLSGAGKSTLLNILGLLDRPDEGTITVFGTDTTRLPERQRASLRGKTIGFVFQQLNLLSGRSARQQVAVPLLYEGGRALRRRGELADEALTRVGLGERLHSKVSELSGGEQQRVAIARALIRDPRLILADEPTGALDPVTAGQVMDLLFATAREDGRALILVTHDHALARRADAVHVLDAGRLALDEN</sequence>
<dbReference type="InterPro" id="IPR027417">
    <property type="entry name" value="P-loop_NTPase"/>
</dbReference>
<name>A0ABP6QEC8_9ACTN</name>
<dbReference type="InterPro" id="IPR017871">
    <property type="entry name" value="ABC_transporter-like_CS"/>
</dbReference>
<evidence type="ECO:0000256" key="3">
    <source>
        <dbReference type="ARBA" id="ARBA00022840"/>
    </source>
</evidence>
<proteinExistence type="predicted"/>
<dbReference type="PROSITE" id="PS00211">
    <property type="entry name" value="ABC_TRANSPORTER_1"/>
    <property type="match status" value="1"/>
</dbReference>
<evidence type="ECO:0000256" key="2">
    <source>
        <dbReference type="ARBA" id="ARBA00022741"/>
    </source>
</evidence>
<dbReference type="PANTHER" id="PTHR24220">
    <property type="entry name" value="IMPORT ATP-BINDING PROTEIN"/>
    <property type="match status" value="1"/>
</dbReference>
<dbReference type="Proteomes" id="UP001501237">
    <property type="component" value="Unassembled WGS sequence"/>
</dbReference>
<reference evidence="6" key="1">
    <citation type="journal article" date="2019" name="Int. J. Syst. Evol. Microbiol.">
        <title>The Global Catalogue of Microorganisms (GCM) 10K type strain sequencing project: providing services to taxonomists for standard genome sequencing and annotation.</title>
        <authorList>
            <consortium name="The Broad Institute Genomics Platform"/>
            <consortium name="The Broad Institute Genome Sequencing Center for Infectious Disease"/>
            <person name="Wu L."/>
            <person name="Ma J."/>
        </authorList>
    </citation>
    <scope>NUCLEOTIDE SEQUENCE [LARGE SCALE GENOMIC DNA]</scope>
    <source>
        <strain evidence="6">JCM 9377</strain>
    </source>
</reference>
<evidence type="ECO:0000313" key="5">
    <source>
        <dbReference type="EMBL" id="GAA3220064.1"/>
    </source>
</evidence>
<dbReference type="PANTHER" id="PTHR24220:SF86">
    <property type="entry name" value="ABC TRANSPORTER ABCH.1"/>
    <property type="match status" value="1"/>
</dbReference>
<dbReference type="Pfam" id="PF00005">
    <property type="entry name" value="ABC_tran"/>
    <property type="match status" value="1"/>
</dbReference>
<dbReference type="RefSeq" id="WP_344831428.1">
    <property type="nucleotide sequence ID" value="NZ_BAAAUV010000011.1"/>
</dbReference>
<feature type="domain" description="ABC transporter" evidence="4">
    <location>
        <begin position="19"/>
        <end position="244"/>
    </location>
</feature>
<gene>
    <name evidence="5" type="ORF">GCM10010468_44430</name>
</gene>
<organism evidence="5 6">
    <name type="scientific">Actinocorallia longicatena</name>
    <dbReference type="NCBI Taxonomy" id="111803"/>
    <lineage>
        <taxon>Bacteria</taxon>
        <taxon>Bacillati</taxon>
        <taxon>Actinomycetota</taxon>
        <taxon>Actinomycetes</taxon>
        <taxon>Streptosporangiales</taxon>
        <taxon>Thermomonosporaceae</taxon>
        <taxon>Actinocorallia</taxon>
    </lineage>
</organism>
<dbReference type="SMART" id="SM00382">
    <property type="entry name" value="AAA"/>
    <property type="match status" value="1"/>
</dbReference>
<dbReference type="InterPro" id="IPR003593">
    <property type="entry name" value="AAA+_ATPase"/>
</dbReference>
<dbReference type="EMBL" id="BAAAUV010000011">
    <property type="protein sequence ID" value="GAA3220064.1"/>
    <property type="molecule type" value="Genomic_DNA"/>
</dbReference>
<evidence type="ECO:0000313" key="6">
    <source>
        <dbReference type="Proteomes" id="UP001501237"/>
    </source>
</evidence>
<accession>A0ABP6QEC8</accession>
<evidence type="ECO:0000256" key="1">
    <source>
        <dbReference type="ARBA" id="ARBA00022448"/>
    </source>
</evidence>
<keyword evidence="3" id="KW-0067">ATP-binding</keyword>
<keyword evidence="2" id="KW-0547">Nucleotide-binding</keyword>